<dbReference type="GeneTree" id="ENSGT00940000166168"/>
<keyword evidence="10" id="KW-0223">Dioxygenase</keyword>
<evidence type="ECO:0000259" key="22">
    <source>
        <dbReference type="PROSITE" id="PS51805"/>
    </source>
</evidence>
<evidence type="ECO:0000313" key="23">
    <source>
        <dbReference type="Ensembl" id="ENSDCDP00010007098.1"/>
    </source>
</evidence>
<dbReference type="GO" id="GO:0051864">
    <property type="term" value="F:histone H3K36 demethylase activity"/>
    <property type="evidence" value="ECO:0007669"/>
    <property type="project" value="TreeGrafter"/>
</dbReference>
<reference evidence="23" key="3">
    <citation type="submission" date="2025-09" db="UniProtKB">
        <authorList>
            <consortium name="Ensembl"/>
        </authorList>
    </citation>
    <scope>IDENTIFICATION</scope>
</reference>
<comment type="subcellular location">
    <subcellularLocation>
        <location evidence="2">Nucleus</location>
    </subcellularLocation>
</comment>
<dbReference type="InterPro" id="IPR007527">
    <property type="entry name" value="Znf_SWIM"/>
</dbReference>
<dbReference type="GO" id="GO:0008270">
    <property type="term" value="F:zinc ion binding"/>
    <property type="evidence" value="ECO:0007669"/>
    <property type="project" value="UniProtKB-KW"/>
</dbReference>
<dbReference type="Pfam" id="PF13831">
    <property type="entry name" value="PHD_2"/>
    <property type="match status" value="1"/>
</dbReference>
<evidence type="ECO:0000256" key="7">
    <source>
        <dbReference type="ARBA" id="ARBA00022771"/>
    </source>
</evidence>
<keyword evidence="9" id="KW-0156">Chromatin regulator</keyword>
<accession>A0AAY4ADI9</accession>
<evidence type="ECO:0000256" key="12">
    <source>
        <dbReference type="ARBA" id="ARBA00023004"/>
    </source>
</evidence>
<dbReference type="SUPFAM" id="SSF63748">
    <property type="entry name" value="Tudor/PWWP/MBT"/>
    <property type="match status" value="2"/>
</dbReference>
<evidence type="ECO:0000256" key="13">
    <source>
        <dbReference type="ARBA" id="ARBA00023015"/>
    </source>
</evidence>
<dbReference type="SMART" id="SM00545">
    <property type="entry name" value="JmjN"/>
    <property type="match status" value="1"/>
</dbReference>
<dbReference type="InterPro" id="IPR019787">
    <property type="entry name" value="Znf_PHD-finger"/>
</dbReference>
<dbReference type="FunFam" id="3.10.330.70:FF:000001">
    <property type="entry name" value="Putative lysine-specific demethylase 4a"/>
    <property type="match status" value="1"/>
</dbReference>
<sequence length="835" mass="95073">MEGAGGSPPRNPACKIMTFRPSMEEFRDFNQYLVHMESQGAHRAGLAKVIPPKGWKPRRSYDDIDDLMIQAPIQQMVAGQSGLYTQYNIQKKPLTVQEFRRLANSDKFCTPRYLNYEDLERKYWKNLTFVSPIYGADVSGTLYNEDVEEWNIGHLNSILDVIEEDCGVSIQGVNTPYLYFGMWKTSFSWHTEDMDLYSINYLHFGEPKSWYAVPPEHGKRLERLAVGFFPNSYKGCEAFLRHKMTLISPSILKKYGIPFDKITQEAGEFMITFPYGYHAGFNHGFNCAESTNFASVRWIDYGKVAKQCNCSKDMVKISMDPFVRRFQPDRYQAWLQGKDPCPIDHTLATPSSTPELQTWLQSHVRSTSGANRCVVYSSAVMKRSTKSWRLPLRKPTARAAPSAVKQQNVSDEETPETEGEETESWARPLVHLWHNKGYAFSAEREYNATAAQRPPYCAICTLFMPYYQVHVTQTQHCSTSQGTGGVLRSRPLIPEICFAFREGSCPPTAVLEEDGYSPLVRCAHCFVQVHTSCYGIASSDVSKDWSCDRCLSGEMAMECCLCNLHGGALKRTTDNRWAHVMCAIALPEVKFVDEAKRSPIDISAIPLQRYKLKCIYCRKRVKRVSGTCVQCSCGRCSTSFHVTCAHAAGVAMEADDWPYVVFITCHRHQSRNSNTVSILLGQTVITKHKNLRYYSCRVTSITSHTFYEVMFDDGSFSNDTYPEDIVSRDCSVVGPPEVGEVVQVKWPDGLYYTAKYLGSNITHMYQVEFEDGSQVVAKREDIYTMDEDLPKKVKGRLSTASKMRFQDAFFTSQGERKRQRTPNSRFQRDYITKAC</sequence>
<reference evidence="23 24" key="1">
    <citation type="submission" date="2020-06" db="EMBL/GenBank/DDBJ databases">
        <authorList>
            <consortium name="Wellcome Sanger Institute Data Sharing"/>
        </authorList>
    </citation>
    <scope>NUCLEOTIDE SEQUENCE [LARGE SCALE GENOMIC DNA]</scope>
</reference>
<dbReference type="FunFam" id="3.30.40.10:FF:000029">
    <property type="entry name" value="lysine-specific demethylase 4C isoform X1"/>
    <property type="match status" value="1"/>
</dbReference>
<feature type="region of interest" description="Disordered" evidence="18">
    <location>
        <begin position="395"/>
        <end position="424"/>
    </location>
</feature>
<dbReference type="PANTHER" id="PTHR10694">
    <property type="entry name" value="LYSINE-SPECIFIC DEMETHYLASE"/>
    <property type="match status" value="1"/>
</dbReference>
<keyword evidence="11" id="KW-0560">Oxidoreductase</keyword>
<evidence type="ECO:0000256" key="9">
    <source>
        <dbReference type="ARBA" id="ARBA00022853"/>
    </source>
</evidence>
<dbReference type="PANTHER" id="PTHR10694:SF104">
    <property type="entry name" value="LYSINE-SPECIFIC DEMETHYLASE 4C"/>
    <property type="match status" value="1"/>
</dbReference>
<evidence type="ECO:0000256" key="17">
    <source>
        <dbReference type="PROSITE-ProRule" id="PRU00325"/>
    </source>
</evidence>
<keyword evidence="13" id="KW-0805">Transcription regulation</keyword>
<evidence type="ECO:0000256" key="15">
    <source>
        <dbReference type="ARBA" id="ARBA00023242"/>
    </source>
</evidence>
<evidence type="ECO:0000259" key="19">
    <source>
        <dbReference type="PROSITE" id="PS50966"/>
    </source>
</evidence>
<comment type="catalytic activity">
    <reaction evidence="16">
        <text>N(6),N(6),N(6)-trimethyl-L-lysyl(9)-[histone H3] + 2 2-oxoglutarate + 2 O2 = N(6)-methyl-L-lysyl(9)-[histone H3] + 2 formaldehyde + 2 succinate + 2 CO2</text>
        <dbReference type="Rhea" id="RHEA:60200"/>
        <dbReference type="Rhea" id="RHEA-COMP:15538"/>
        <dbReference type="Rhea" id="RHEA-COMP:15542"/>
        <dbReference type="ChEBI" id="CHEBI:15379"/>
        <dbReference type="ChEBI" id="CHEBI:16526"/>
        <dbReference type="ChEBI" id="CHEBI:16810"/>
        <dbReference type="ChEBI" id="CHEBI:16842"/>
        <dbReference type="ChEBI" id="CHEBI:30031"/>
        <dbReference type="ChEBI" id="CHEBI:61929"/>
        <dbReference type="ChEBI" id="CHEBI:61961"/>
        <dbReference type="EC" id="1.14.11.66"/>
    </reaction>
</comment>
<dbReference type="Pfam" id="PF18104">
    <property type="entry name" value="Tudor_2"/>
    <property type="match status" value="2"/>
</dbReference>
<evidence type="ECO:0000256" key="6">
    <source>
        <dbReference type="ARBA" id="ARBA00022737"/>
    </source>
</evidence>
<evidence type="ECO:0000256" key="14">
    <source>
        <dbReference type="ARBA" id="ARBA00023163"/>
    </source>
</evidence>
<dbReference type="Gene3D" id="3.10.330.70">
    <property type="match status" value="1"/>
</dbReference>
<keyword evidence="12" id="KW-0408">Iron</keyword>
<dbReference type="InterPro" id="IPR011011">
    <property type="entry name" value="Znf_FYVE_PHD"/>
</dbReference>
<dbReference type="AlphaFoldDB" id="A0AAY4ADI9"/>
<dbReference type="SMART" id="SM00333">
    <property type="entry name" value="TUDOR"/>
    <property type="match status" value="2"/>
</dbReference>
<keyword evidence="5" id="KW-0479">Metal-binding</keyword>
<dbReference type="PROSITE" id="PS51805">
    <property type="entry name" value="EPHD"/>
    <property type="match status" value="1"/>
</dbReference>
<evidence type="ECO:0000256" key="18">
    <source>
        <dbReference type="SAM" id="MobiDB-lite"/>
    </source>
</evidence>
<evidence type="ECO:0000256" key="8">
    <source>
        <dbReference type="ARBA" id="ARBA00022833"/>
    </source>
</evidence>
<evidence type="ECO:0000259" key="20">
    <source>
        <dbReference type="PROSITE" id="PS51183"/>
    </source>
</evidence>
<gene>
    <name evidence="23" type="primary">KDM4C</name>
</gene>
<dbReference type="SUPFAM" id="SSF51197">
    <property type="entry name" value="Clavaminate synthase-like"/>
    <property type="match status" value="1"/>
</dbReference>
<evidence type="ECO:0000259" key="21">
    <source>
        <dbReference type="PROSITE" id="PS51184"/>
    </source>
</evidence>
<reference evidence="23" key="2">
    <citation type="submission" date="2025-08" db="UniProtKB">
        <authorList>
            <consortium name="Ensembl"/>
        </authorList>
    </citation>
    <scope>IDENTIFICATION</scope>
</reference>
<dbReference type="Gene3D" id="3.30.40.10">
    <property type="entry name" value="Zinc/RING finger domain, C3HC4 (zinc finger)"/>
    <property type="match status" value="2"/>
</dbReference>
<dbReference type="Proteomes" id="UP000694580">
    <property type="component" value="Chromosome 4"/>
</dbReference>
<dbReference type="GO" id="GO:0005634">
    <property type="term" value="C:nucleus"/>
    <property type="evidence" value="ECO:0007669"/>
    <property type="project" value="UniProtKB-SubCell"/>
</dbReference>
<dbReference type="SMART" id="SM00558">
    <property type="entry name" value="JmjC"/>
    <property type="match status" value="1"/>
</dbReference>
<dbReference type="InterPro" id="IPR003349">
    <property type="entry name" value="JmjN"/>
</dbReference>
<dbReference type="InterPro" id="IPR040477">
    <property type="entry name" value="KDM4-like_Tudor"/>
</dbReference>
<dbReference type="SUPFAM" id="SSF57903">
    <property type="entry name" value="FYVE/PHD zinc finger"/>
    <property type="match status" value="1"/>
</dbReference>
<keyword evidence="6" id="KW-0677">Repeat</keyword>
<dbReference type="InterPro" id="IPR013083">
    <property type="entry name" value="Znf_RING/FYVE/PHD"/>
</dbReference>
<name>A0AAY4ADI9_9TELE</name>
<dbReference type="Gene3D" id="2.30.30.140">
    <property type="match status" value="1"/>
</dbReference>
<dbReference type="Pfam" id="PF13832">
    <property type="entry name" value="zf-HC5HC2H_2"/>
    <property type="match status" value="1"/>
</dbReference>
<protein>
    <recommendedName>
        <fullName evidence="4">[histone H3]-trimethyl-L-lysine(9) demethylase</fullName>
        <ecNumber evidence="4">1.14.11.66</ecNumber>
    </recommendedName>
</protein>
<dbReference type="GO" id="GO:0000785">
    <property type="term" value="C:chromatin"/>
    <property type="evidence" value="ECO:0007669"/>
    <property type="project" value="TreeGrafter"/>
</dbReference>
<dbReference type="PROSITE" id="PS50966">
    <property type="entry name" value="ZF_SWIM"/>
    <property type="match status" value="1"/>
</dbReference>
<proteinExistence type="inferred from homology"/>
<keyword evidence="14" id="KW-0804">Transcription</keyword>
<dbReference type="InterPro" id="IPR034732">
    <property type="entry name" value="EPHD"/>
</dbReference>
<dbReference type="Gene3D" id="2.60.120.650">
    <property type="entry name" value="Cupin"/>
    <property type="match status" value="1"/>
</dbReference>
<feature type="domain" description="SWIM-type" evidence="19">
    <location>
        <begin position="622"/>
        <end position="655"/>
    </location>
</feature>
<evidence type="ECO:0000313" key="24">
    <source>
        <dbReference type="Proteomes" id="UP000694580"/>
    </source>
</evidence>
<dbReference type="PROSITE" id="PS51183">
    <property type="entry name" value="JMJN"/>
    <property type="match status" value="1"/>
</dbReference>
<dbReference type="InterPro" id="IPR003347">
    <property type="entry name" value="JmjC_dom"/>
</dbReference>
<feature type="domain" description="PHD-type" evidence="22">
    <location>
        <begin position="556"/>
        <end position="669"/>
    </location>
</feature>
<keyword evidence="7 17" id="KW-0863">Zinc-finger</keyword>
<evidence type="ECO:0000256" key="2">
    <source>
        <dbReference type="ARBA" id="ARBA00004123"/>
    </source>
</evidence>
<feature type="compositionally biased region" description="Acidic residues" evidence="18">
    <location>
        <begin position="410"/>
        <end position="423"/>
    </location>
</feature>
<evidence type="ECO:0000256" key="4">
    <source>
        <dbReference type="ARBA" id="ARBA00012900"/>
    </source>
</evidence>
<dbReference type="Ensembl" id="ENSDCDT00010007338.1">
    <property type="protein sequence ID" value="ENSDCDP00010007098.1"/>
    <property type="gene ID" value="ENSDCDG00010002986.1"/>
</dbReference>
<evidence type="ECO:0000256" key="10">
    <source>
        <dbReference type="ARBA" id="ARBA00022964"/>
    </source>
</evidence>
<keyword evidence="15" id="KW-0539">Nucleus</keyword>
<evidence type="ECO:0000256" key="3">
    <source>
        <dbReference type="ARBA" id="ARBA00009711"/>
    </source>
</evidence>
<organism evidence="23 24">
    <name type="scientific">Denticeps clupeoides</name>
    <name type="common">denticle herring</name>
    <dbReference type="NCBI Taxonomy" id="299321"/>
    <lineage>
        <taxon>Eukaryota</taxon>
        <taxon>Metazoa</taxon>
        <taxon>Chordata</taxon>
        <taxon>Craniata</taxon>
        <taxon>Vertebrata</taxon>
        <taxon>Euteleostomi</taxon>
        <taxon>Actinopterygii</taxon>
        <taxon>Neopterygii</taxon>
        <taxon>Teleostei</taxon>
        <taxon>Clupei</taxon>
        <taxon>Clupeiformes</taxon>
        <taxon>Denticipitoidei</taxon>
        <taxon>Denticipitidae</taxon>
        <taxon>Denticeps</taxon>
    </lineage>
</organism>
<dbReference type="EC" id="1.14.11.66" evidence="4"/>
<evidence type="ECO:0000256" key="1">
    <source>
        <dbReference type="ARBA" id="ARBA00001954"/>
    </source>
</evidence>
<feature type="domain" description="JmjN" evidence="20">
    <location>
        <begin position="16"/>
        <end position="58"/>
    </location>
</feature>
<dbReference type="Pfam" id="PF02373">
    <property type="entry name" value="JmjC"/>
    <property type="match status" value="1"/>
</dbReference>
<dbReference type="InterPro" id="IPR002999">
    <property type="entry name" value="Tudor"/>
</dbReference>
<comment type="cofactor">
    <cofactor evidence="1">
        <name>Fe(2+)</name>
        <dbReference type="ChEBI" id="CHEBI:29033"/>
    </cofactor>
</comment>
<dbReference type="Pfam" id="PF02375">
    <property type="entry name" value="JmjN"/>
    <property type="match status" value="1"/>
</dbReference>
<dbReference type="InterPro" id="IPR001965">
    <property type="entry name" value="Znf_PHD"/>
</dbReference>
<keyword evidence="8" id="KW-0862">Zinc</keyword>
<dbReference type="GO" id="GO:0140684">
    <property type="term" value="F:histone H3K9me2/H3K9me3 demethylase activity"/>
    <property type="evidence" value="ECO:0007669"/>
    <property type="project" value="UniProtKB-EC"/>
</dbReference>
<dbReference type="PROSITE" id="PS51184">
    <property type="entry name" value="JMJC"/>
    <property type="match status" value="1"/>
</dbReference>
<dbReference type="FunFam" id="2.60.120.650:FF:000048">
    <property type="entry name" value="Lysine-specific demethylase 4A"/>
    <property type="match status" value="1"/>
</dbReference>
<dbReference type="GO" id="GO:0010468">
    <property type="term" value="P:regulation of gene expression"/>
    <property type="evidence" value="ECO:0007669"/>
    <property type="project" value="TreeGrafter"/>
</dbReference>
<dbReference type="SMART" id="SM00249">
    <property type="entry name" value="PHD"/>
    <property type="match status" value="2"/>
</dbReference>
<feature type="domain" description="JmjC" evidence="21">
    <location>
        <begin position="144"/>
        <end position="310"/>
    </location>
</feature>
<evidence type="ECO:0000256" key="11">
    <source>
        <dbReference type="ARBA" id="ARBA00023002"/>
    </source>
</evidence>
<keyword evidence="24" id="KW-1185">Reference proteome</keyword>
<comment type="similarity">
    <text evidence="3">Belongs to the JHDM3 histone demethylase family.</text>
</comment>
<evidence type="ECO:0000256" key="5">
    <source>
        <dbReference type="ARBA" id="ARBA00022723"/>
    </source>
</evidence>
<evidence type="ECO:0000256" key="16">
    <source>
        <dbReference type="ARBA" id="ARBA00049349"/>
    </source>
</evidence>